<dbReference type="RefSeq" id="WP_380798934.1">
    <property type="nucleotide sequence ID" value="NZ_JBHRVU010000005.1"/>
</dbReference>
<evidence type="ECO:0000256" key="9">
    <source>
        <dbReference type="HAMAP-Rule" id="MF_00969"/>
    </source>
</evidence>
<feature type="domain" description="Helicase C-terminal" evidence="11">
    <location>
        <begin position="616"/>
        <end position="769"/>
    </location>
</feature>
<dbReference type="InterPro" id="IPR003711">
    <property type="entry name" value="CarD-like/TRCF_RID"/>
</dbReference>
<dbReference type="Pfam" id="PF17757">
    <property type="entry name" value="UvrB_inter"/>
    <property type="match status" value="1"/>
</dbReference>
<dbReference type="InterPro" id="IPR004576">
    <property type="entry name" value="Mfd"/>
</dbReference>
<feature type="domain" description="Helicase ATP-binding" evidence="10">
    <location>
        <begin position="435"/>
        <end position="595"/>
    </location>
</feature>
<dbReference type="InterPro" id="IPR041471">
    <property type="entry name" value="UvrB_inter"/>
</dbReference>
<dbReference type="InterPro" id="IPR027417">
    <property type="entry name" value="P-loop_NTPase"/>
</dbReference>
<comment type="subcellular location">
    <subcellularLocation>
        <location evidence="9">Cytoplasm</location>
    </subcellularLocation>
</comment>
<dbReference type="SMART" id="SM00490">
    <property type="entry name" value="HELICc"/>
    <property type="match status" value="1"/>
</dbReference>
<keyword evidence="13" id="KW-1185">Reference proteome</keyword>
<evidence type="ECO:0000259" key="11">
    <source>
        <dbReference type="PROSITE" id="PS51194"/>
    </source>
</evidence>
<organism evidence="12 13">
    <name type="scientific">Sphingobium rhizovicinum</name>
    <dbReference type="NCBI Taxonomy" id="432308"/>
    <lineage>
        <taxon>Bacteria</taxon>
        <taxon>Pseudomonadati</taxon>
        <taxon>Pseudomonadota</taxon>
        <taxon>Alphaproteobacteria</taxon>
        <taxon>Sphingomonadales</taxon>
        <taxon>Sphingomonadaceae</taxon>
        <taxon>Sphingobium</taxon>
    </lineage>
</organism>
<keyword evidence="4 9" id="KW-0378">Hydrolase</keyword>
<dbReference type="SUPFAM" id="SSF143517">
    <property type="entry name" value="TRCF domain-like"/>
    <property type="match status" value="1"/>
</dbReference>
<dbReference type="SMART" id="SM01058">
    <property type="entry name" value="CarD_TRCF"/>
    <property type="match status" value="1"/>
</dbReference>
<dbReference type="InterPro" id="IPR037235">
    <property type="entry name" value="TRCF-like_C_D7"/>
</dbReference>
<comment type="function">
    <text evidence="9">Couples transcription and DNA repair by recognizing RNA polymerase (RNAP) stalled at DNA lesions. Mediates ATP-dependent release of RNAP and its truncated transcript from the DNA, and recruitment of nucleotide excision repair machinery to the damaged site.</text>
</comment>
<protein>
    <recommendedName>
        <fullName evidence="9">Transcription-repair-coupling factor</fullName>
        <shortName evidence="9">TRCF</shortName>
        <ecNumber evidence="9">3.6.4.-</ecNumber>
    </recommendedName>
</protein>
<evidence type="ECO:0000256" key="5">
    <source>
        <dbReference type="ARBA" id="ARBA00022806"/>
    </source>
</evidence>
<evidence type="ECO:0000313" key="12">
    <source>
        <dbReference type="EMBL" id="MFC3444034.1"/>
    </source>
</evidence>
<dbReference type="Pfam" id="PF03461">
    <property type="entry name" value="TRCF"/>
    <property type="match status" value="1"/>
</dbReference>
<evidence type="ECO:0000313" key="13">
    <source>
        <dbReference type="Proteomes" id="UP001595681"/>
    </source>
</evidence>
<dbReference type="InterPro" id="IPR005118">
    <property type="entry name" value="TRCF_C"/>
</dbReference>
<dbReference type="InterPro" id="IPR001650">
    <property type="entry name" value="Helicase_C-like"/>
</dbReference>
<proteinExistence type="inferred from homology"/>
<dbReference type="InterPro" id="IPR011545">
    <property type="entry name" value="DEAD/DEAH_box_helicase_dom"/>
</dbReference>
<keyword evidence="3 9" id="KW-0227">DNA damage</keyword>
<dbReference type="Proteomes" id="UP001595681">
    <property type="component" value="Unassembled WGS sequence"/>
</dbReference>
<accession>A0ABV7NKL5</accession>
<evidence type="ECO:0000256" key="1">
    <source>
        <dbReference type="ARBA" id="ARBA00022490"/>
    </source>
</evidence>
<comment type="similarity">
    <text evidence="9">In the C-terminal section; belongs to the helicase family. RecG subfamily.</text>
</comment>
<dbReference type="EC" id="3.6.4.-" evidence="9"/>
<reference evidence="13" key="1">
    <citation type="journal article" date="2019" name="Int. J. Syst. Evol. Microbiol.">
        <title>The Global Catalogue of Microorganisms (GCM) 10K type strain sequencing project: providing services to taxonomists for standard genome sequencing and annotation.</title>
        <authorList>
            <consortium name="The Broad Institute Genomics Platform"/>
            <consortium name="The Broad Institute Genome Sequencing Center for Infectious Disease"/>
            <person name="Wu L."/>
            <person name="Ma J."/>
        </authorList>
    </citation>
    <scope>NUCLEOTIDE SEQUENCE [LARGE SCALE GENOMIC DNA]</scope>
    <source>
        <strain evidence="13">CCM 7491</strain>
    </source>
</reference>
<comment type="similarity">
    <text evidence="9">In the N-terminal section; belongs to the UvrB family.</text>
</comment>
<dbReference type="GO" id="GO:0004386">
    <property type="term" value="F:helicase activity"/>
    <property type="evidence" value="ECO:0007669"/>
    <property type="project" value="UniProtKB-KW"/>
</dbReference>
<dbReference type="Pfam" id="PF00271">
    <property type="entry name" value="Helicase_C"/>
    <property type="match status" value="1"/>
</dbReference>
<dbReference type="Pfam" id="PF02559">
    <property type="entry name" value="CarD_TRCF_RID"/>
    <property type="match status" value="1"/>
</dbReference>
<dbReference type="PANTHER" id="PTHR47964">
    <property type="entry name" value="ATP-DEPENDENT DNA HELICASE HOMOLOG RECG, CHLOROPLASTIC"/>
    <property type="match status" value="1"/>
</dbReference>
<dbReference type="SUPFAM" id="SSF52540">
    <property type="entry name" value="P-loop containing nucleoside triphosphate hydrolases"/>
    <property type="match status" value="3"/>
</dbReference>
<dbReference type="InterPro" id="IPR036101">
    <property type="entry name" value="CarD-like/TRCF_RID_sf"/>
</dbReference>
<dbReference type="SUPFAM" id="SSF141259">
    <property type="entry name" value="CarD-like"/>
    <property type="match status" value="1"/>
</dbReference>
<dbReference type="Gene3D" id="3.40.50.300">
    <property type="entry name" value="P-loop containing nucleotide triphosphate hydrolases"/>
    <property type="match status" value="2"/>
</dbReference>
<dbReference type="Gene3D" id="3.40.50.11180">
    <property type="match status" value="1"/>
</dbReference>
<evidence type="ECO:0000256" key="8">
    <source>
        <dbReference type="ARBA" id="ARBA00023204"/>
    </source>
</evidence>
<evidence type="ECO:0000259" key="10">
    <source>
        <dbReference type="PROSITE" id="PS51192"/>
    </source>
</evidence>
<dbReference type="InterPro" id="IPR014001">
    <property type="entry name" value="Helicase_ATP-bd"/>
</dbReference>
<comment type="caution">
    <text evidence="12">The sequence shown here is derived from an EMBL/GenBank/DDBJ whole genome shotgun (WGS) entry which is preliminary data.</text>
</comment>
<dbReference type="HAMAP" id="MF_00969">
    <property type="entry name" value="TRCF"/>
    <property type="match status" value="1"/>
</dbReference>
<name>A0ABV7NKL5_9SPHN</name>
<evidence type="ECO:0000256" key="3">
    <source>
        <dbReference type="ARBA" id="ARBA00022763"/>
    </source>
</evidence>
<keyword evidence="6 9" id="KW-0067">ATP-binding</keyword>
<dbReference type="EMBL" id="JBHRVU010000005">
    <property type="protein sequence ID" value="MFC3444034.1"/>
    <property type="molecule type" value="Genomic_DNA"/>
</dbReference>
<evidence type="ECO:0000256" key="7">
    <source>
        <dbReference type="ARBA" id="ARBA00023125"/>
    </source>
</evidence>
<keyword evidence="7 9" id="KW-0238">DNA-binding</keyword>
<dbReference type="SMART" id="SM00982">
    <property type="entry name" value="TRCF"/>
    <property type="match status" value="1"/>
</dbReference>
<gene>
    <name evidence="9" type="primary">mfd</name>
    <name evidence="12" type="ORF">ACFOKF_23070</name>
</gene>
<sequence length="945" mass="101478">MSGEAAARLYADPADFDAAPPSLQLGERIDPINFAAEMERLGYVVDDRVDEPGEVAVRGEVIDIFPSDAGLPARIDIAAGRIVGIRLYDPITQLTQEPCERLEIGRAAEPESKKVTILAHLRPGRLYVSAKAEQRRARFLRLATEAASNSGSAIDAAAQSLWAKDLAAWCAGDPADCDVAPIPRFVEERSPLSALKRFAAPQLQESKRLLLVGSERDVRFLRPKIAKTFKAAVEAVGSIAAVHELAPGAIAVLVAPVDRGADGSELIMIAAADLLGSRAIIGAAQDSVAVGLAQAVGDIRAGDLVVHQDHGVARVMGLEPDPGEGDAELIALEYADGARRLVTSQEAGLIWRYGADGDAVRLDKLDGSSWQKRRVAIDEAVAQGARDLLRLAQERAQVKAPIIEPDSAAYERFVASFPFNETADQARAIQAVRDDLGSGRPMDRLVIGDVGYGKTEVALRAAALASLAGYQVILAAPTTVLVRQHIETFQRRFATTGMVVAGLSRLSSAAEKRAAKAGLADGSIDIVIGTAAVMAKDIRYARLGLVIIDEEQRFGAADKKRLRRRTDLHLLVMSATPIPRTLHRAMIGLQQMSVIATPPARRQPIRTSLANPDDAMIRTALLRERSRGGQSFVVVPRIEDLAPLAERLDRIVPDLALIQAHGKMAAAAIDDTMVRFGRGEGDALLATNIIEAGLDVPRANTMVIWHADRFGLAQLHQLRGRVGRGNRRGQVILMTEAGEIAERTMKRLRTLATYDRLGAGFAISTADLDQRGAGDPLADTQAGHMKLIGVDLYQHLFQAALKEARGEDAGLWTPELNLGSAGCLPSEWIPDADIRLGLYVRLSRLVDETRLDALEGELADRFGPLPPAAERLIDASRIAILARATGIARIDAGPAAIAITPREAAQDMSKCVGLAKKDGRWLLKEQTDDADRLARVTSLLESIGA</sequence>
<evidence type="ECO:0000256" key="6">
    <source>
        <dbReference type="ARBA" id="ARBA00022840"/>
    </source>
</evidence>
<dbReference type="Gene3D" id="3.30.2060.10">
    <property type="entry name" value="Penicillin-binding protein 1b domain"/>
    <property type="match status" value="1"/>
</dbReference>
<dbReference type="Gene3D" id="3.90.1150.50">
    <property type="entry name" value="Transcription-repair-coupling factor, D7 domain"/>
    <property type="match status" value="1"/>
</dbReference>
<evidence type="ECO:0000256" key="2">
    <source>
        <dbReference type="ARBA" id="ARBA00022741"/>
    </source>
</evidence>
<dbReference type="Gene3D" id="2.40.10.170">
    <property type="match status" value="1"/>
</dbReference>
<dbReference type="PROSITE" id="PS51194">
    <property type="entry name" value="HELICASE_CTER"/>
    <property type="match status" value="1"/>
</dbReference>
<dbReference type="PANTHER" id="PTHR47964:SF1">
    <property type="entry name" value="ATP-DEPENDENT DNA HELICASE HOMOLOG RECG, CHLOROPLASTIC"/>
    <property type="match status" value="1"/>
</dbReference>
<evidence type="ECO:0000256" key="4">
    <source>
        <dbReference type="ARBA" id="ARBA00022801"/>
    </source>
</evidence>
<dbReference type="Pfam" id="PF00270">
    <property type="entry name" value="DEAD"/>
    <property type="match status" value="1"/>
</dbReference>
<keyword evidence="8 9" id="KW-0234">DNA repair</keyword>
<dbReference type="InterPro" id="IPR047112">
    <property type="entry name" value="RecG/Mfd"/>
</dbReference>
<keyword evidence="1 9" id="KW-0963">Cytoplasm</keyword>
<dbReference type="PROSITE" id="PS51192">
    <property type="entry name" value="HELICASE_ATP_BIND_1"/>
    <property type="match status" value="1"/>
</dbReference>
<keyword evidence="5 12" id="KW-0347">Helicase</keyword>
<dbReference type="SMART" id="SM00487">
    <property type="entry name" value="DEXDc"/>
    <property type="match status" value="1"/>
</dbReference>
<keyword evidence="2 9" id="KW-0547">Nucleotide-binding</keyword>